<keyword evidence="5" id="KW-1185">Reference proteome</keyword>
<evidence type="ECO:0000313" key="5">
    <source>
        <dbReference type="Proteomes" id="UP000005205"/>
    </source>
</evidence>
<dbReference type="eggNOG" id="ENOG502SCTQ">
    <property type="taxonomic scope" value="Eukaryota"/>
</dbReference>
<dbReference type="InParanoid" id="A0A158NHC6"/>
<name>A0A158NHC6_ATTCE</name>
<accession>A0A158NHC6</accession>
<dbReference type="EMBL" id="ADTU01015576">
    <property type="status" value="NOT_ANNOTATED_CDS"/>
    <property type="molecule type" value="Genomic_DNA"/>
</dbReference>
<reference evidence="4" key="2">
    <citation type="submission" date="2016-04" db="UniProtKB">
        <authorList>
            <consortium name="EnsemblMetazoa"/>
        </authorList>
    </citation>
    <scope>IDENTIFICATION</scope>
</reference>
<dbReference type="AlphaFoldDB" id="A0A158NHC6"/>
<dbReference type="InterPro" id="IPR031935">
    <property type="entry name" value="DUF4770"/>
</dbReference>
<keyword evidence="1" id="KW-0175">Coiled coil</keyword>
<feature type="coiled-coil region" evidence="1">
    <location>
        <begin position="496"/>
        <end position="523"/>
    </location>
</feature>
<evidence type="ECO:0000313" key="4">
    <source>
        <dbReference type="EnsemblMetazoa" id="XP_012056934.1"/>
    </source>
</evidence>
<dbReference type="Pfam" id="PF15994">
    <property type="entry name" value="DUF4770"/>
    <property type="match status" value="1"/>
</dbReference>
<feature type="domain" description="DUF4770" evidence="3">
    <location>
        <begin position="238"/>
        <end position="309"/>
    </location>
</feature>
<organism evidence="4 5">
    <name type="scientific">Atta cephalotes</name>
    <name type="common">Leafcutter ant</name>
    <dbReference type="NCBI Taxonomy" id="12957"/>
    <lineage>
        <taxon>Eukaryota</taxon>
        <taxon>Metazoa</taxon>
        <taxon>Ecdysozoa</taxon>
        <taxon>Arthropoda</taxon>
        <taxon>Hexapoda</taxon>
        <taxon>Insecta</taxon>
        <taxon>Pterygota</taxon>
        <taxon>Neoptera</taxon>
        <taxon>Endopterygota</taxon>
        <taxon>Hymenoptera</taxon>
        <taxon>Apocrita</taxon>
        <taxon>Aculeata</taxon>
        <taxon>Formicoidea</taxon>
        <taxon>Formicidae</taxon>
        <taxon>Myrmicinae</taxon>
        <taxon>Atta</taxon>
    </lineage>
</organism>
<dbReference type="OrthoDB" id="6613664at2759"/>
<evidence type="ECO:0000256" key="2">
    <source>
        <dbReference type="SAM" id="MobiDB-lite"/>
    </source>
</evidence>
<dbReference type="PANTHER" id="PTHR41967">
    <property type="entry name" value="FI19406P1-RELATED"/>
    <property type="match status" value="1"/>
</dbReference>
<proteinExistence type="predicted"/>
<dbReference type="PANTHER" id="PTHR41967:SF6">
    <property type="entry name" value="FI19406P1-RELATED"/>
    <property type="match status" value="1"/>
</dbReference>
<dbReference type="Proteomes" id="UP000005205">
    <property type="component" value="Unassembled WGS sequence"/>
</dbReference>
<sequence length="560" mass="65901">MAVSNYIVVPNERMMRYLYMRSKGNFADKKKSYLLNTVFQEKWPKKNSKLKPFRFCCSLDRFDPLSRYDQRKPPYKSSLMTITSMHECPVAKMQIKFSMSRLSREKKRPSKTRKSNAGEQQQSLKNELNYFQIKKNRFIRHYLEDEIALAKDIFWAKKKRIYKEANNKAIKIAKKKSKKSFLKLMKYPRWYQDFSLDQLEYLMKLENVMLTDYEETKTTGTQMTLIAIGVISTLFKLKPSTIKELHKSCKLNSVDFLREIYRILTGNDFCEEEYKKIYDCNERIILSAIAFLTLPETVEELHKRLPAVTMPRLPSKPKLTYLTRQKDICPYKEELFKRPDWAGYRNALQKWQKHSKLIAIPKILPLNKCGQFFIDDRSDVKKRRKDTSTEHLKKIDTKELQKISLTMYDHQKGPPKPPGAGIKSWLRKKDVHYMIAGVSTENSHDYPITYEIAGVVNVTPSNSDEEFFAMLKLGDHTKKIFPCGRENLSINWQMWLQNIDESYKQLEEEADELIKNVQTTIKLVLPAPFCDSCCACRQTKKFEEQQSKISKALIDGEKNM</sequence>
<reference evidence="5" key="1">
    <citation type="journal article" date="2011" name="PLoS Genet.">
        <title>The genome sequence of the leaf-cutter ant Atta cephalotes reveals insights into its obligate symbiotic lifestyle.</title>
        <authorList>
            <person name="Suen G."/>
            <person name="Teiling C."/>
            <person name="Li L."/>
            <person name="Holt C."/>
            <person name="Abouheif E."/>
            <person name="Bornberg-Bauer E."/>
            <person name="Bouffard P."/>
            <person name="Caldera E.J."/>
            <person name="Cash E."/>
            <person name="Cavanaugh A."/>
            <person name="Denas O."/>
            <person name="Elhaik E."/>
            <person name="Fave M.J."/>
            <person name="Gadau J."/>
            <person name="Gibson J.D."/>
            <person name="Graur D."/>
            <person name="Grubbs K.J."/>
            <person name="Hagen D.E."/>
            <person name="Harkins T.T."/>
            <person name="Helmkampf M."/>
            <person name="Hu H."/>
            <person name="Johnson B.R."/>
            <person name="Kim J."/>
            <person name="Marsh S.E."/>
            <person name="Moeller J.A."/>
            <person name="Munoz-Torres M.C."/>
            <person name="Murphy M.C."/>
            <person name="Naughton M.C."/>
            <person name="Nigam S."/>
            <person name="Overson R."/>
            <person name="Rajakumar R."/>
            <person name="Reese J.T."/>
            <person name="Scott J.J."/>
            <person name="Smith C.R."/>
            <person name="Tao S."/>
            <person name="Tsutsui N.D."/>
            <person name="Viljakainen L."/>
            <person name="Wissler L."/>
            <person name="Yandell M.D."/>
            <person name="Zimmer F."/>
            <person name="Taylor J."/>
            <person name="Slater S.C."/>
            <person name="Clifton S.W."/>
            <person name="Warren W.C."/>
            <person name="Elsik C.G."/>
            <person name="Smith C.D."/>
            <person name="Weinstock G.M."/>
            <person name="Gerardo N.M."/>
            <person name="Currie C.R."/>
        </authorList>
    </citation>
    <scope>NUCLEOTIDE SEQUENCE [LARGE SCALE GENOMIC DNA]</scope>
</reference>
<feature type="region of interest" description="Disordered" evidence="2">
    <location>
        <begin position="100"/>
        <end position="122"/>
    </location>
</feature>
<feature type="compositionally biased region" description="Basic residues" evidence="2">
    <location>
        <begin position="104"/>
        <end position="114"/>
    </location>
</feature>
<dbReference type="EnsemblMetazoa" id="XM_012201544.1">
    <property type="protein sequence ID" value="XP_012056934.1"/>
    <property type="gene ID" value="LOC105620033"/>
</dbReference>
<dbReference type="KEGG" id="acep:105620033"/>
<evidence type="ECO:0000259" key="3">
    <source>
        <dbReference type="Pfam" id="PF15994"/>
    </source>
</evidence>
<evidence type="ECO:0000256" key="1">
    <source>
        <dbReference type="SAM" id="Coils"/>
    </source>
</evidence>
<gene>
    <name evidence="4" type="primary">105620033</name>
</gene>
<dbReference type="EMBL" id="ADTU01015577">
    <property type="status" value="NOT_ANNOTATED_CDS"/>
    <property type="molecule type" value="Genomic_DNA"/>
</dbReference>
<protein>
    <recommendedName>
        <fullName evidence="3">DUF4770 domain-containing protein</fullName>
    </recommendedName>
</protein>